<keyword evidence="3" id="KW-1185">Reference proteome</keyword>
<feature type="compositionally biased region" description="Basic and acidic residues" evidence="1">
    <location>
        <begin position="77"/>
        <end position="98"/>
    </location>
</feature>
<dbReference type="AlphaFoldDB" id="A0AAQ3RSU7"/>
<protein>
    <submittedName>
        <fullName evidence="2">Uncharacterized protein</fullName>
    </submittedName>
</protein>
<evidence type="ECO:0000313" key="3">
    <source>
        <dbReference type="Proteomes" id="UP001374535"/>
    </source>
</evidence>
<dbReference type="SUPFAM" id="SSF57850">
    <property type="entry name" value="RING/U-box"/>
    <property type="match status" value="1"/>
</dbReference>
<name>A0AAQ3RSU7_VIGMU</name>
<accession>A0AAQ3RSU7</accession>
<feature type="region of interest" description="Disordered" evidence="1">
    <location>
        <begin position="67"/>
        <end position="107"/>
    </location>
</feature>
<gene>
    <name evidence="2" type="ORF">V8G54_018613</name>
</gene>
<evidence type="ECO:0000256" key="1">
    <source>
        <dbReference type="SAM" id="MobiDB-lite"/>
    </source>
</evidence>
<proteinExistence type="predicted"/>
<organism evidence="2 3">
    <name type="scientific">Vigna mungo</name>
    <name type="common">Black gram</name>
    <name type="synonym">Phaseolus mungo</name>
    <dbReference type="NCBI Taxonomy" id="3915"/>
    <lineage>
        <taxon>Eukaryota</taxon>
        <taxon>Viridiplantae</taxon>
        <taxon>Streptophyta</taxon>
        <taxon>Embryophyta</taxon>
        <taxon>Tracheophyta</taxon>
        <taxon>Spermatophyta</taxon>
        <taxon>Magnoliopsida</taxon>
        <taxon>eudicotyledons</taxon>
        <taxon>Gunneridae</taxon>
        <taxon>Pentapetalae</taxon>
        <taxon>rosids</taxon>
        <taxon>fabids</taxon>
        <taxon>Fabales</taxon>
        <taxon>Fabaceae</taxon>
        <taxon>Papilionoideae</taxon>
        <taxon>50 kb inversion clade</taxon>
        <taxon>NPAAA clade</taxon>
        <taxon>indigoferoid/millettioid clade</taxon>
        <taxon>Phaseoleae</taxon>
        <taxon>Vigna</taxon>
    </lineage>
</organism>
<dbReference type="Proteomes" id="UP001374535">
    <property type="component" value="Chromosome 6"/>
</dbReference>
<evidence type="ECO:0000313" key="2">
    <source>
        <dbReference type="EMBL" id="WVZ05267.1"/>
    </source>
</evidence>
<reference evidence="2 3" key="1">
    <citation type="journal article" date="2023" name="Life. Sci Alliance">
        <title>Evolutionary insights into 3D genome organization and epigenetic landscape of Vigna mungo.</title>
        <authorList>
            <person name="Junaid A."/>
            <person name="Singh B."/>
            <person name="Bhatia S."/>
        </authorList>
    </citation>
    <scope>NUCLEOTIDE SEQUENCE [LARGE SCALE GENOMIC DNA]</scope>
    <source>
        <strain evidence="2">Urdbean</strain>
    </source>
</reference>
<sequence length="349" mass="39508">MLSFRPADLKNNFLEPLECSIERAIAKIGSLPIMATAGVFVAHTSFGKMKEAFVHFKKNKETQKLGLGAKQRRRGRLNCDRPMERAKRPSEARAGSDRRCKRHGAGGTDKERLLAGFQWKGHMDESNIHQNERDLETPGEILGWVTFREVFPESVRLRTKHTGKSRGDVWGQSTVPIELDSVTLHFMILLESNDSTWWFLVIVTADSTVDSLKVQVELCTEDCINLWLCSHKTCPVCHRDLNSPPDDQPLKLGDVVVSSISGEICVDVREEEGLDCGREHEHEVVDAHEEQMFVRSHSTGHSIVMIREEGDDEGKNDDDKYTLRFPEHVLIVNSKHNSTRSCASFKDMT</sequence>
<dbReference type="EMBL" id="CP144695">
    <property type="protein sequence ID" value="WVZ05267.1"/>
    <property type="molecule type" value="Genomic_DNA"/>
</dbReference>